<gene>
    <name evidence="1" type="ORF">AX660_02635</name>
</gene>
<dbReference type="AlphaFoldDB" id="A0A148KL73"/>
<comment type="caution">
    <text evidence="1">The sequence shown here is derived from an EMBL/GenBank/DDBJ whole genome shotgun (WGS) entry which is preliminary data.</text>
</comment>
<dbReference type="RefSeq" id="WP_068381986.1">
    <property type="nucleotide sequence ID" value="NZ_LSNE01000018.1"/>
</dbReference>
<accession>A0A148KL73</accession>
<organism evidence="1 2">
    <name type="scientific">Paraglaciecola hydrolytica</name>
    <dbReference type="NCBI Taxonomy" id="1799789"/>
    <lineage>
        <taxon>Bacteria</taxon>
        <taxon>Pseudomonadati</taxon>
        <taxon>Pseudomonadota</taxon>
        <taxon>Gammaproteobacteria</taxon>
        <taxon>Alteromonadales</taxon>
        <taxon>Alteromonadaceae</taxon>
        <taxon>Paraglaciecola</taxon>
    </lineage>
</organism>
<dbReference type="OrthoDB" id="6322161at2"/>
<dbReference type="EMBL" id="LSNE01000018">
    <property type="protein sequence ID" value="KXI27005.1"/>
    <property type="molecule type" value="Genomic_DNA"/>
</dbReference>
<keyword evidence="2" id="KW-1185">Reference proteome</keyword>
<evidence type="ECO:0000313" key="2">
    <source>
        <dbReference type="Proteomes" id="UP000070299"/>
    </source>
</evidence>
<reference evidence="2" key="1">
    <citation type="submission" date="2016-02" db="EMBL/GenBank/DDBJ databases">
        <authorList>
            <person name="Schultz-Johansen M."/>
            <person name="Glaring M.A."/>
            <person name="Bech P.K."/>
            <person name="Stougaard P."/>
        </authorList>
    </citation>
    <scope>NUCLEOTIDE SEQUENCE [LARGE SCALE GENOMIC DNA]</scope>
    <source>
        <strain evidence="2">S66</strain>
    </source>
</reference>
<dbReference type="Proteomes" id="UP000070299">
    <property type="component" value="Unassembled WGS sequence"/>
</dbReference>
<sequence>MTEKPFLVSGRNTLIHKIRKLDLLITNGEDQPAIIVTHKSIKEYNGEIPESKRDAKLLDMELVDVTSLDIFGEEKTLLFVQTINGKEYKIDYSKHGTELFIKIHQENAF</sequence>
<evidence type="ECO:0000313" key="1">
    <source>
        <dbReference type="EMBL" id="KXI27005.1"/>
    </source>
</evidence>
<dbReference type="STRING" id="1799789.AX660_02635"/>
<proteinExistence type="predicted"/>
<name>A0A148KL73_9ALTE</name>
<protein>
    <submittedName>
        <fullName evidence="1">Uncharacterized protein</fullName>
    </submittedName>
</protein>